<dbReference type="RefSeq" id="WP_138182961.1">
    <property type="nucleotide sequence ID" value="NZ_VBUI01000050.1"/>
</dbReference>
<dbReference type="OrthoDB" id="7107817at2"/>
<dbReference type="AlphaFoldDB" id="A0A5R8M8J9"/>
<feature type="chain" id="PRO_5024447534" description="DUF4136 domain-containing protein" evidence="1">
    <location>
        <begin position="20"/>
        <end position="222"/>
    </location>
</feature>
<keyword evidence="1" id="KW-0732">Signal</keyword>
<sequence>MARFSVPLTFALAMSFAGCATERTTAPTIDVAPREGLNLQSPIMASVFDARSNITSQVEAIEVLKTDLTSIYGSNLEWVPYFEAVPSGRVAVRIRLDTLGASFGSRIISSAAYANTIQTAQFSATGPWGPVVGTASGSSSVFATSFSGEGWWNGAAWVDLEIQDNRGATNTAFTVPFVAEHRESNMWGYSSGDKAAKTAWKQVSAQLIRGMDAVLRAVRDQE</sequence>
<proteinExistence type="predicted"/>
<reference evidence="2 3" key="1">
    <citation type="journal article" date="2007" name="Int. J. Syst. Evol. Microbiol.">
        <title>Halomonas saccharevitans sp. nov., Halomonas arcis sp. nov. and Halomonas subterranea sp. nov., halophilic bacteria isolated from hypersaline environments of China.</title>
        <authorList>
            <person name="Xu X.W."/>
            <person name="Wu Y.H."/>
            <person name="Zhou Z."/>
            <person name="Wang C.S."/>
            <person name="Zhou Y.G."/>
            <person name="Zhang H.B."/>
            <person name="Wang Y."/>
            <person name="Wu M."/>
        </authorList>
    </citation>
    <scope>NUCLEOTIDE SEQUENCE [LARGE SCALE GENOMIC DNA]</scope>
    <source>
        <strain evidence="2 3">TBZ3</strain>
    </source>
</reference>
<evidence type="ECO:0000256" key="1">
    <source>
        <dbReference type="SAM" id="SignalP"/>
    </source>
</evidence>
<gene>
    <name evidence="2" type="ORF">FEI13_18450</name>
</gene>
<name>A0A5R8M8J9_9GAMM</name>
<organism evidence="2 3">
    <name type="scientific">Halomonas urmiana</name>
    <dbReference type="NCBI Taxonomy" id="490901"/>
    <lineage>
        <taxon>Bacteria</taxon>
        <taxon>Pseudomonadati</taxon>
        <taxon>Pseudomonadota</taxon>
        <taxon>Gammaproteobacteria</taxon>
        <taxon>Oceanospirillales</taxon>
        <taxon>Halomonadaceae</taxon>
        <taxon>Halomonas</taxon>
    </lineage>
</organism>
<feature type="signal peptide" evidence="1">
    <location>
        <begin position="1"/>
        <end position="19"/>
    </location>
</feature>
<dbReference type="PROSITE" id="PS51257">
    <property type="entry name" value="PROKAR_LIPOPROTEIN"/>
    <property type="match status" value="1"/>
</dbReference>
<dbReference type="EMBL" id="VBUI01000050">
    <property type="protein sequence ID" value="TLF45099.1"/>
    <property type="molecule type" value="Genomic_DNA"/>
</dbReference>
<keyword evidence="3" id="KW-1185">Reference proteome</keyword>
<comment type="caution">
    <text evidence="2">The sequence shown here is derived from an EMBL/GenBank/DDBJ whole genome shotgun (WGS) entry which is preliminary data.</text>
</comment>
<dbReference type="Proteomes" id="UP000306973">
    <property type="component" value="Unassembled WGS sequence"/>
</dbReference>
<protein>
    <recommendedName>
        <fullName evidence="4">DUF4136 domain-containing protein</fullName>
    </recommendedName>
</protein>
<evidence type="ECO:0008006" key="4">
    <source>
        <dbReference type="Google" id="ProtNLM"/>
    </source>
</evidence>
<evidence type="ECO:0000313" key="2">
    <source>
        <dbReference type="EMBL" id="TLF45099.1"/>
    </source>
</evidence>
<accession>A0A5R8M8J9</accession>
<evidence type="ECO:0000313" key="3">
    <source>
        <dbReference type="Proteomes" id="UP000306973"/>
    </source>
</evidence>